<evidence type="ECO:0000313" key="3">
    <source>
        <dbReference type="Proteomes" id="UP001160148"/>
    </source>
</evidence>
<name>A0AAV0XL19_9HEMI</name>
<feature type="signal peptide" evidence="1">
    <location>
        <begin position="1"/>
        <end position="19"/>
    </location>
</feature>
<proteinExistence type="predicted"/>
<feature type="chain" id="PRO_5043505433" evidence="1">
    <location>
        <begin position="20"/>
        <end position="118"/>
    </location>
</feature>
<dbReference type="AlphaFoldDB" id="A0AAV0XL19"/>
<dbReference type="EMBL" id="CARXXK010000005">
    <property type="protein sequence ID" value="CAI6368537.1"/>
    <property type="molecule type" value="Genomic_DNA"/>
</dbReference>
<protein>
    <submittedName>
        <fullName evidence="2">Uncharacterized protein</fullName>
    </submittedName>
</protein>
<keyword evidence="3" id="KW-1185">Reference proteome</keyword>
<sequence>MFIRIHLALPLENMALVSCVSDLKPGDYILVKFSTTNKRKLTYKYVTTVLQLMNNNEIEIQCFEATDEENTEFIVIENDISVIDISDIVGKLPYPELKKSGRQLKSIFPGVVDVFEKF</sequence>
<gene>
    <name evidence="2" type="ORF">MEUPH1_LOCUS22880</name>
</gene>
<keyword evidence="1" id="KW-0732">Signal</keyword>
<organism evidence="2 3">
    <name type="scientific">Macrosiphum euphorbiae</name>
    <name type="common">potato aphid</name>
    <dbReference type="NCBI Taxonomy" id="13131"/>
    <lineage>
        <taxon>Eukaryota</taxon>
        <taxon>Metazoa</taxon>
        <taxon>Ecdysozoa</taxon>
        <taxon>Arthropoda</taxon>
        <taxon>Hexapoda</taxon>
        <taxon>Insecta</taxon>
        <taxon>Pterygota</taxon>
        <taxon>Neoptera</taxon>
        <taxon>Paraneoptera</taxon>
        <taxon>Hemiptera</taxon>
        <taxon>Sternorrhyncha</taxon>
        <taxon>Aphidomorpha</taxon>
        <taxon>Aphidoidea</taxon>
        <taxon>Aphididae</taxon>
        <taxon>Macrosiphini</taxon>
        <taxon>Macrosiphum</taxon>
    </lineage>
</organism>
<dbReference type="Proteomes" id="UP001160148">
    <property type="component" value="Unassembled WGS sequence"/>
</dbReference>
<accession>A0AAV0XL19</accession>
<comment type="caution">
    <text evidence="2">The sequence shown here is derived from an EMBL/GenBank/DDBJ whole genome shotgun (WGS) entry which is preliminary data.</text>
</comment>
<reference evidence="2 3" key="1">
    <citation type="submission" date="2023-01" db="EMBL/GenBank/DDBJ databases">
        <authorList>
            <person name="Whitehead M."/>
        </authorList>
    </citation>
    <scope>NUCLEOTIDE SEQUENCE [LARGE SCALE GENOMIC DNA]</scope>
</reference>
<evidence type="ECO:0000256" key="1">
    <source>
        <dbReference type="SAM" id="SignalP"/>
    </source>
</evidence>
<evidence type="ECO:0000313" key="2">
    <source>
        <dbReference type="EMBL" id="CAI6368537.1"/>
    </source>
</evidence>